<dbReference type="RefSeq" id="XP_001309781.1">
    <property type="nucleotide sequence ID" value="XM_001309780.1"/>
</dbReference>
<dbReference type="SMR" id="A2FE23"/>
<sequence>MANPLASYLAAIRRTLQASLCLRNFASQEIERQNKPEIEIGKTPEVIARPLLISRSQYEKVYIETAINSVRISVKVKQIDDVDRILAKMFMRFLAQRADQFRIIRRKPIEGYDISFLVTNVHTEQMILSKLIEFIITFLTDVDKELSDMKITLTKRARNCAEEYLKILV</sequence>
<dbReference type="InterPro" id="IPR034666">
    <property type="entry name" value="ARPC2/4"/>
</dbReference>
<comment type="similarity">
    <text evidence="2 6">Belongs to the ARPC4 family.</text>
</comment>
<dbReference type="eggNOG" id="KOG1876">
    <property type="taxonomic scope" value="Eukaryota"/>
</dbReference>
<evidence type="ECO:0000256" key="4">
    <source>
        <dbReference type="ARBA" id="ARBA00023203"/>
    </source>
</evidence>
<dbReference type="GO" id="GO:0051015">
    <property type="term" value="F:actin filament binding"/>
    <property type="evidence" value="ECO:0000318"/>
    <property type="project" value="GO_Central"/>
</dbReference>
<dbReference type="KEGG" id="tva:4754627"/>
<dbReference type="Proteomes" id="UP000001542">
    <property type="component" value="Unassembled WGS sequence"/>
</dbReference>
<dbReference type="PIRSF" id="PIRSF039100">
    <property type="entry name" value="ARPC4"/>
    <property type="match status" value="1"/>
</dbReference>
<proteinExistence type="inferred from homology"/>
<organism evidence="7 8">
    <name type="scientific">Trichomonas vaginalis (strain ATCC PRA-98 / G3)</name>
    <dbReference type="NCBI Taxonomy" id="412133"/>
    <lineage>
        <taxon>Eukaryota</taxon>
        <taxon>Metamonada</taxon>
        <taxon>Parabasalia</taxon>
        <taxon>Trichomonadida</taxon>
        <taxon>Trichomonadidae</taxon>
        <taxon>Trichomonas</taxon>
    </lineage>
</organism>
<keyword evidence="4 6" id="KW-0009">Actin-binding</keyword>
<comment type="subcellular location">
    <subcellularLocation>
        <location evidence="1 6">Cytoplasm</location>
        <location evidence="1 6">Cytoskeleton</location>
    </subcellularLocation>
</comment>
<dbReference type="STRING" id="5722.A2FE23"/>
<protein>
    <recommendedName>
        <fullName evidence="6">Actin-related protein 2/3 complex subunit 4</fullName>
    </recommendedName>
</protein>
<dbReference type="VEuPathDB" id="TrichDB:TVAG_470160"/>
<comment type="function">
    <text evidence="6">Functions as actin-binding component of the Arp2/3 complex which is involved in regulation of actin polymerization and together with an activating nucleation-promoting factor (NPF) mediates the formation of branched actin networks. Seems to contact the mother actin filament.</text>
</comment>
<dbReference type="GO" id="GO:0005885">
    <property type="term" value="C:Arp2/3 protein complex"/>
    <property type="evidence" value="ECO:0000318"/>
    <property type="project" value="GO_Central"/>
</dbReference>
<dbReference type="InterPro" id="IPR008384">
    <property type="entry name" value="ARPC4"/>
</dbReference>
<dbReference type="EMBL" id="DS113741">
    <property type="protein sequence ID" value="EAX96851.1"/>
    <property type="molecule type" value="Genomic_DNA"/>
</dbReference>
<reference evidence="7" key="1">
    <citation type="submission" date="2006-10" db="EMBL/GenBank/DDBJ databases">
        <authorList>
            <person name="Amadeo P."/>
            <person name="Zhao Q."/>
            <person name="Wortman J."/>
            <person name="Fraser-Liggett C."/>
            <person name="Carlton J."/>
        </authorList>
    </citation>
    <scope>NUCLEOTIDE SEQUENCE</scope>
    <source>
        <strain evidence="7">G3</strain>
    </source>
</reference>
<accession>A2FE23</accession>
<evidence type="ECO:0000256" key="3">
    <source>
        <dbReference type="ARBA" id="ARBA00022490"/>
    </source>
</evidence>
<reference evidence="7" key="2">
    <citation type="journal article" date="2007" name="Science">
        <title>Draft genome sequence of the sexually transmitted pathogen Trichomonas vaginalis.</title>
        <authorList>
            <person name="Carlton J.M."/>
            <person name="Hirt R.P."/>
            <person name="Silva J.C."/>
            <person name="Delcher A.L."/>
            <person name="Schatz M."/>
            <person name="Zhao Q."/>
            <person name="Wortman J.R."/>
            <person name="Bidwell S.L."/>
            <person name="Alsmark U.C.M."/>
            <person name="Besteiro S."/>
            <person name="Sicheritz-Ponten T."/>
            <person name="Noel C.J."/>
            <person name="Dacks J.B."/>
            <person name="Foster P.G."/>
            <person name="Simillion C."/>
            <person name="Van de Peer Y."/>
            <person name="Miranda-Saavedra D."/>
            <person name="Barton G.J."/>
            <person name="Westrop G.D."/>
            <person name="Mueller S."/>
            <person name="Dessi D."/>
            <person name="Fiori P.L."/>
            <person name="Ren Q."/>
            <person name="Paulsen I."/>
            <person name="Zhang H."/>
            <person name="Bastida-Corcuera F.D."/>
            <person name="Simoes-Barbosa A."/>
            <person name="Brown M.T."/>
            <person name="Hayes R.D."/>
            <person name="Mukherjee M."/>
            <person name="Okumura C.Y."/>
            <person name="Schneider R."/>
            <person name="Smith A.J."/>
            <person name="Vanacova S."/>
            <person name="Villalvazo M."/>
            <person name="Haas B.J."/>
            <person name="Pertea M."/>
            <person name="Feldblyum T.V."/>
            <person name="Utterback T.R."/>
            <person name="Shu C.L."/>
            <person name="Osoegawa K."/>
            <person name="de Jong P.J."/>
            <person name="Hrdy I."/>
            <person name="Horvathova L."/>
            <person name="Zubacova Z."/>
            <person name="Dolezal P."/>
            <person name="Malik S.B."/>
            <person name="Logsdon J.M. Jr."/>
            <person name="Henze K."/>
            <person name="Gupta A."/>
            <person name="Wang C.C."/>
            <person name="Dunne R.L."/>
            <person name="Upcroft J.A."/>
            <person name="Upcroft P."/>
            <person name="White O."/>
            <person name="Salzberg S.L."/>
            <person name="Tang P."/>
            <person name="Chiu C.-H."/>
            <person name="Lee Y.-S."/>
            <person name="Embley T.M."/>
            <person name="Coombs G.H."/>
            <person name="Mottram J.C."/>
            <person name="Tachezy J."/>
            <person name="Fraser-Liggett C.M."/>
            <person name="Johnson P.J."/>
        </authorList>
    </citation>
    <scope>NUCLEOTIDE SEQUENCE [LARGE SCALE GENOMIC DNA]</scope>
    <source>
        <strain evidence="7">G3</strain>
    </source>
</reference>
<gene>
    <name evidence="7" type="ORF">TVAG_470160</name>
</gene>
<dbReference type="GO" id="GO:0034314">
    <property type="term" value="P:Arp2/3 complex-mediated actin nucleation"/>
    <property type="evidence" value="ECO:0000318"/>
    <property type="project" value="GO_Central"/>
</dbReference>
<evidence type="ECO:0000313" key="7">
    <source>
        <dbReference type="EMBL" id="EAX96851.1"/>
    </source>
</evidence>
<dbReference type="InParanoid" id="A2FE23"/>
<keyword evidence="5 6" id="KW-0206">Cytoskeleton</keyword>
<dbReference type="OrthoDB" id="336240at2759"/>
<dbReference type="GO" id="GO:0030041">
    <property type="term" value="P:actin filament polymerization"/>
    <property type="evidence" value="ECO:0007669"/>
    <property type="project" value="UniProtKB-UniRule"/>
</dbReference>
<evidence type="ECO:0000256" key="2">
    <source>
        <dbReference type="ARBA" id="ARBA00005919"/>
    </source>
</evidence>
<dbReference type="PANTHER" id="PTHR22629">
    <property type="entry name" value="ARP2/3 COMPLEX 20 KD SUBUNIT"/>
    <property type="match status" value="1"/>
</dbReference>
<evidence type="ECO:0000256" key="5">
    <source>
        <dbReference type="ARBA" id="ARBA00023212"/>
    </source>
</evidence>
<dbReference type="AlphaFoldDB" id="A2FE23"/>
<name>A2FE23_TRIV3</name>
<keyword evidence="8" id="KW-1185">Reference proteome</keyword>
<dbReference type="Gene3D" id="3.30.1460.20">
    <property type="match status" value="1"/>
</dbReference>
<evidence type="ECO:0000256" key="1">
    <source>
        <dbReference type="ARBA" id="ARBA00004245"/>
    </source>
</evidence>
<dbReference type="FunCoup" id="A2FE23">
    <property type="interactions" value="568"/>
</dbReference>
<evidence type="ECO:0000256" key="6">
    <source>
        <dbReference type="PIRNR" id="PIRNR039100"/>
    </source>
</evidence>
<dbReference type="VEuPathDB" id="TrichDB:TVAGG3_0553460"/>
<evidence type="ECO:0000313" key="8">
    <source>
        <dbReference type="Proteomes" id="UP000001542"/>
    </source>
</evidence>
<keyword evidence="3 6" id="KW-0963">Cytoplasm</keyword>
<dbReference type="SUPFAM" id="SSF69645">
    <property type="entry name" value="Arp2/3 complex subunits"/>
    <property type="match status" value="1"/>
</dbReference>
<dbReference type="Pfam" id="PF05856">
    <property type="entry name" value="ARPC4"/>
    <property type="match status" value="1"/>
</dbReference>
<dbReference type="PANTHER" id="PTHR22629:SF0">
    <property type="entry name" value="ACTIN-RELATED PROTEIN 2_3 COMPLEX SUBUNIT 4"/>
    <property type="match status" value="1"/>
</dbReference>
<dbReference type="OMA" id="FHTESMY"/>